<dbReference type="GO" id="GO:0016705">
    <property type="term" value="F:oxidoreductase activity, acting on paired donors, with incorporation or reduction of molecular oxygen"/>
    <property type="evidence" value="ECO:0007669"/>
    <property type="project" value="InterPro"/>
</dbReference>
<dbReference type="EMBL" id="VCQV01000001">
    <property type="protein sequence ID" value="TWP38961.1"/>
    <property type="molecule type" value="Genomic_DNA"/>
</dbReference>
<keyword evidence="4" id="KW-1185">Reference proteome</keyword>
<dbReference type="AlphaFoldDB" id="A0A563E9S5"/>
<dbReference type="PANTHER" id="PTHR43244">
    <property type="match status" value="1"/>
</dbReference>
<dbReference type="CDD" id="cd01097">
    <property type="entry name" value="Tetrahydromethanopterin_reductase"/>
    <property type="match status" value="1"/>
</dbReference>
<evidence type="ECO:0000313" key="4">
    <source>
        <dbReference type="Proteomes" id="UP000320244"/>
    </source>
</evidence>
<protein>
    <submittedName>
        <fullName evidence="3">LLM class flavin-dependent oxidoreductase</fullName>
    </submittedName>
</protein>
<reference evidence="3 4" key="1">
    <citation type="submission" date="2019-05" db="EMBL/GenBank/DDBJ databases">
        <authorList>
            <person name="Lee S.D."/>
        </authorList>
    </citation>
    <scope>NUCLEOTIDE SEQUENCE [LARGE SCALE GENOMIC DNA]</scope>
    <source>
        <strain evidence="3 4">C5-26</strain>
    </source>
</reference>
<dbReference type="InterPro" id="IPR050564">
    <property type="entry name" value="F420-G6PD/mer"/>
</dbReference>
<name>A0A563E9S5_9MICO</name>
<dbReference type="RefSeq" id="WP_146314743.1">
    <property type="nucleotide sequence ID" value="NZ_VCQV01000001.1"/>
</dbReference>
<keyword evidence="1" id="KW-0560">Oxidoreductase</keyword>
<accession>A0A563E9S5</accession>
<dbReference type="Gene3D" id="3.20.20.30">
    <property type="entry name" value="Luciferase-like domain"/>
    <property type="match status" value="1"/>
</dbReference>
<proteinExistence type="predicted"/>
<evidence type="ECO:0000313" key="3">
    <source>
        <dbReference type="EMBL" id="TWP38961.1"/>
    </source>
</evidence>
<dbReference type="PANTHER" id="PTHR43244:SF1">
    <property type="entry name" value="5,10-METHYLENETETRAHYDROMETHANOPTERIN REDUCTASE"/>
    <property type="match status" value="1"/>
</dbReference>
<dbReference type="InterPro" id="IPR036661">
    <property type="entry name" value="Luciferase-like_sf"/>
</dbReference>
<reference evidence="3 4" key="2">
    <citation type="submission" date="2019-08" db="EMBL/GenBank/DDBJ databases">
        <title>Jejuicoccus antrihumi gen. nov., sp. nov., a new member of the family Dermacoccaceae isolated from a cave.</title>
        <authorList>
            <person name="Schumann P."/>
            <person name="Kim I.S."/>
        </authorList>
    </citation>
    <scope>NUCLEOTIDE SEQUENCE [LARGE SCALE GENOMIC DNA]</scope>
    <source>
        <strain evidence="3 4">C5-26</strain>
    </source>
</reference>
<evidence type="ECO:0000256" key="1">
    <source>
        <dbReference type="ARBA" id="ARBA00023002"/>
    </source>
</evidence>
<dbReference type="Pfam" id="PF00296">
    <property type="entry name" value="Bac_luciferase"/>
    <property type="match status" value="1"/>
</dbReference>
<evidence type="ECO:0000259" key="2">
    <source>
        <dbReference type="Pfam" id="PF00296"/>
    </source>
</evidence>
<dbReference type="InterPro" id="IPR011251">
    <property type="entry name" value="Luciferase-like_dom"/>
</dbReference>
<comment type="caution">
    <text evidence="3">The sequence shown here is derived from an EMBL/GenBank/DDBJ whole genome shotgun (WGS) entry which is preliminary data.</text>
</comment>
<dbReference type="Proteomes" id="UP000320244">
    <property type="component" value="Unassembled WGS sequence"/>
</dbReference>
<dbReference type="SUPFAM" id="SSF51679">
    <property type="entry name" value="Bacterial luciferase-like"/>
    <property type="match status" value="1"/>
</dbReference>
<sequence>MRCGVVILPESRWEQQEAIWGRAERLGFDHAWTYDHLVWQGLPDAPWFGTMPTLTAAATVTSSIGLGTFVSSPNFRHPVSFMRDILAVDDISAGRFICGLGVGGDLDARILGGAELTTRERVDRFQEFVPLLDRLLRTDHVTVQGVYFSAEDARNLPGTVQLPRVPFVIAANGPRNLTLAARYGQGWVTTGRGGDSDEQWWAGVRELRDRLDAELDRIGRIRDSMDRYLSADASGTAALQSVDRFVEVAGRAAELGFTDIVTHWPRAEGVYAESLDVLESVAADVLPGLSSAPGRLQDGPPTAT</sequence>
<gene>
    <name evidence="3" type="ORF">FGL98_00765</name>
</gene>
<organism evidence="3 4">
    <name type="scientific">Leekyejoonella antrihumi</name>
    <dbReference type="NCBI Taxonomy" id="1660198"/>
    <lineage>
        <taxon>Bacteria</taxon>
        <taxon>Bacillati</taxon>
        <taxon>Actinomycetota</taxon>
        <taxon>Actinomycetes</taxon>
        <taxon>Micrococcales</taxon>
        <taxon>Dermacoccaceae</taxon>
        <taxon>Leekyejoonella</taxon>
    </lineage>
</organism>
<feature type="domain" description="Luciferase-like" evidence="2">
    <location>
        <begin position="9"/>
        <end position="214"/>
    </location>
</feature>
<dbReference type="OrthoDB" id="7374740at2"/>